<evidence type="ECO:0000313" key="11">
    <source>
        <dbReference type="Proteomes" id="UP000535509"/>
    </source>
</evidence>
<dbReference type="RefSeq" id="WP_011731826.1">
    <property type="nucleotide sequence ID" value="NZ_AABUZP020000024.1"/>
</dbReference>
<keyword evidence="2 4" id="KW-0479">Metal-binding</keyword>
<proteinExistence type="predicted"/>
<name>A0A5L8UAJ9_CAMFE</name>
<evidence type="ECO:0000313" key="8">
    <source>
        <dbReference type="EMBL" id="EAI8858501.1"/>
    </source>
</evidence>
<keyword evidence="3 4" id="KW-0408">Iron</keyword>
<dbReference type="GeneID" id="61064299"/>
<organism evidence="10">
    <name type="scientific">Campylobacter fetus</name>
    <dbReference type="NCBI Taxonomy" id="196"/>
    <lineage>
        <taxon>Bacteria</taxon>
        <taxon>Pseudomonadati</taxon>
        <taxon>Campylobacterota</taxon>
        <taxon>Epsilonproteobacteria</taxon>
        <taxon>Campylobacterales</taxon>
        <taxon>Campylobacteraceae</taxon>
        <taxon>Campylobacter</taxon>
    </lineage>
</organism>
<evidence type="ECO:0000259" key="6">
    <source>
        <dbReference type="PROSITE" id="PS51007"/>
    </source>
</evidence>
<evidence type="ECO:0000256" key="5">
    <source>
        <dbReference type="SAM" id="SignalP"/>
    </source>
</evidence>
<dbReference type="GO" id="GO:0020037">
    <property type="term" value="F:heme binding"/>
    <property type="evidence" value="ECO:0007669"/>
    <property type="project" value="InterPro"/>
</dbReference>
<dbReference type="InterPro" id="IPR009056">
    <property type="entry name" value="Cyt_c-like_dom"/>
</dbReference>
<keyword evidence="5" id="KW-0732">Signal</keyword>
<keyword evidence="11" id="KW-1185">Reference proteome</keyword>
<evidence type="ECO:0000313" key="9">
    <source>
        <dbReference type="EMBL" id="EAK0453122.1"/>
    </source>
</evidence>
<evidence type="ECO:0000313" key="7">
    <source>
        <dbReference type="EMBL" id="EAI5408480.1"/>
    </source>
</evidence>
<comment type="caution">
    <text evidence="10">The sequence shown here is derived from an EMBL/GenBank/DDBJ whole genome shotgun (WGS) entry which is preliminary data.</text>
</comment>
<dbReference type="InterPro" id="IPR015170">
    <property type="entry name" value="DUF1924_SHP"/>
</dbReference>
<evidence type="ECO:0000256" key="4">
    <source>
        <dbReference type="PROSITE-ProRule" id="PRU00433"/>
    </source>
</evidence>
<dbReference type="PROSITE" id="PS51007">
    <property type="entry name" value="CYTC"/>
    <property type="match status" value="1"/>
</dbReference>
<dbReference type="AlphaFoldDB" id="A0A5L8UAJ9"/>
<reference evidence="10 12" key="1">
    <citation type="submission" date="2018-05" db="EMBL/GenBank/DDBJ databases">
        <authorList>
            <consortium name="PulseNet: The National Subtyping Network for Foodborne Disease Surveillance"/>
            <person name="Tarr C.L."/>
            <person name="Trees E."/>
            <person name="Katz L.S."/>
            <person name="Carleton-Romer H.A."/>
            <person name="Stroika S."/>
            <person name="Kucerova Z."/>
            <person name="Roache K.F."/>
            <person name="Sabol A.L."/>
            <person name="Besser J."/>
            <person name="Gerner-Smidt P."/>
        </authorList>
    </citation>
    <scope>NUCLEOTIDE SEQUENCE</scope>
    <source>
        <strain evidence="9">2014D-0197</strain>
        <strain evidence="7 12">2016D-0221</strain>
        <strain evidence="10">D4313</strain>
        <strain evidence="8 11">PNUSAC001503</strain>
    </source>
</reference>
<evidence type="ECO:0000256" key="3">
    <source>
        <dbReference type="ARBA" id="ARBA00023004"/>
    </source>
</evidence>
<sequence>MKKIVYALACACMMSGTAIGAELNTQMKAYIESLKAEILKNDRNFKDFDADRGEAIFKTKSIGKNGQNISCESCHGSDLTKSANNVFTNKILEPLSPNANSSRLTDVKDVQKWLKRNFKDVYQREGTALEKGDVLYYILSK</sequence>
<dbReference type="Pfam" id="PF09086">
    <property type="entry name" value="DUF1924"/>
    <property type="match status" value="1"/>
</dbReference>
<dbReference type="EMBL" id="AACCXM010000002">
    <property type="protein sequence ID" value="EAK0468607.1"/>
    <property type="molecule type" value="Genomic_DNA"/>
</dbReference>
<dbReference type="GO" id="GO:0046872">
    <property type="term" value="F:metal ion binding"/>
    <property type="evidence" value="ECO:0007669"/>
    <property type="project" value="UniProtKB-KW"/>
</dbReference>
<dbReference type="EMBL" id="AABTCC010000002">
    <property type="protein sequence ID" value="EAI8858501.1"/>
    <property type="molecule type" value="Genomic_DNA"/>
</dbReference>
<dbReference type="SUPFAM" id="SSF46626">
    <property type="entry name" value="Cytochrome c"/>
    <property type="match status" value="1"/>
</dbReference>
<dbReference type="Gene3D" id="1.10.760.10">
    <property type="entry name" value="Cytochrome c-like domain"/>
    <property type="match status" value="1"/>
</dbReference>
<feature type="signal peptide" evidence="5">
    <location>
        <begin position="1"/>
        <end position="20"/>
    </location>
</feature>
<evidence type="ECO:0000313" key="10">
    <source>
        <dbReference type="EMBL" id="EAK0468607.1"/>
    </source>
</evidence>
<protein>
    <submittedName>
        <fullName evidence="10">DUF1924 domain-containing protein</fullName>
    </submittedName>
</protein>
<dbReference type="InterPro" id="IPR036909">
    <property type="entry name" value="Cyt_c-like_dom_sf"/>
</dbReference>
<accession>A0A5L8UAJ9</accession>
<dbReference type="EMBL" id="AACCXK010000007">
    <property type="protein sequence ID" value="EAK0453122.1"/>
    <property type="molecule type" value="Genomic_DNA"/>
</dbReference>
<feature type="chain" id="PRO_5044621734" evidence="5">
    <location>
        <begin position="21"/>
        <end position="141"/>
    </location>
</feature>
<evidence type="ECO:0000256" key="2">
    <source>
        <dbReference type="ARBA" id="ARBA00022723"/>
    </source>
</evidence>
<evidence type="ECO:0000256" key="1">
    <source>
        <dbReference type="ARBA" id="ARBA00022617"/>
    </source>
</evidence>
<keyword evidence="1 4" id="KW-0349">Heme</keyword>
<evidence type="ECO:0000313" key="12">
    <source>
        <dbReference type="Proteomes" id="UP000557842"/>
    </source>
</evidence>
<dbReference type="Proteomes" id="UP000557842">
    <property type="component" value="Unassembled WGS sequence"/>
</dbReference>
<dbReference type="EMBL" id="AABQDW010000012">
    <property type="protein sequence ID" value="EAI5408480.1"/>
    <property type="molecule type" value="Genomic_DNA"/>
</dbReference>
<dbReference type="OMA" id="FRRNCND"/>
<feature type="domain" description="Cytochrome c" evidence="6">
    <location>
        <begin position="48"/>
        <end position="141"/>
    </location>
</feature>
<dbReference type="Proteomes" id="UP000535509">
    <property type="component" value="Unassembled WGS sequence"/>
</dbReference>
<dbReference type="GO" id="GO:0009055">
    <property type="term" value="F:electron transfer activity"/>
    <property type="evidence" value="ECO:0007669"/>
    <property type="project" value="InterPro"/>
</dbReference>
<gene>
    <name evidence="9" type="ORF">AAH17_05555</name>
    <name evidence="10" type="ORF">AAH24_04370</name>
    <name evidence="7" type="ORF">BVH53_07175</name>
    <name evidence="8" type="ORF">CX802_01380</name>
</gene>